<dbReference type="InterPro" id="IPR050662">
    <property type="entry name" value="Sec-metab_biosynth-thioest"/>
</dbReference>
<evidence type="ECO:0000313" key="3">
    <source>
        <dbReference type="Proteomes" id="UP000199474"/>
    </source>
</evidence>
<dbReference type="Pfam" id="PF21221">
    <property type="entry name" value="B_lactamase-like_C"/>
    <property type="match status" value="1"/>
</dbReference>
<dbReference type="PANTHER" id="PTHR23131">
    <property type="entry name" value="ENDORIBONUCLEASE LACTB2"/>
    <property type="match status" value="1"/>
</dbReference>
<dbReference type="OrthoDB" id="9761531at2"/>
<gene>
    <name evidence="2" type="ORF">SAMN05216238_11025</name>
</gene>
<dbReference type="Pfam" id="PF00753">
    <property type="entry name" value="Lactamase_B"/>
    <property type="match status" value="1"/>
</dbReference>
<dbReference type="Proteomes" id="UP000199474">
    <property type="component" value="Unassembled WGS sequence"/>
</dbReference>
<dbReference type="SMART" id="SM00849">
    <property type="entry name" value="Lactamase_B"/>
    <property type="match status" value="1"/>
</dbReference>
<name>A0A1I1YND2_9BACI</name>
<accession>A0A1I1YND2</accession>
<dbReference type="SUPFAM" id="SSF56281">
    <property type="entry name" value="Metallo-hydrolase/oxidoreductase"/>
    <property type="match status" value="1"/>
</dbReference>
<reference evidence="3" key="1">
    <citation type="submission" date="2016-10" db="EMBL/GenBank/DDBJ databases">
        <authorList>
            <person name="Varghese N."/>
            <person name="Submissions S."/>
        </authorList>
    </citation>
    <scope>NUCLEOTIDE SEQUENCE [LARGE SCALE GENOMIC DNA]</scope>
    <source>
        <strain evidence="3">DSM 22530</strain>
    </source>
</reference>
<dbReference type="RefSeq" id="WP_090086335.1">
    <property type="nucleotide sequence ID" value="NZ_FOMR01000010.1"/>
</dbReference>
<sequence length="312" mass="35538">MLDQLGLKRVTLDLPFRLDHVNCFLAEGANGWTVIDAGLHNEETIKRWDEELSGKDVNRIIITHYHPDHFGYAGGLQAKLDSSVYMTETDYKAAENAWDQHFLNELETNYELAGIPEDEAEKMLSNTKAFVPIVTPFPKVDHYFKDGETVRIGAFDYEVIATPGHSDGLVTFYNRDKNTLLSTDHILPKITPNISYWFHGDPNPLGSYLDSLDRIKQLDAAFVIPSHGDPFHGANDRINEIKAHHADRLDETLEALGNGGTVYQVCQQLFKKELTVHEMRFAVGETLAHLEYLRYRKACKRALNAGKYWYQL</sequence>
<keyword evidence="3" id="KW-1185">Reference proteome</keyword>
<dbReference type="InterPro" id="IPR036388">
    <property type="entry name" value="WH-like_DNA-bd_sf"/>
</dbReference>
<dbReference type="InterPro" id="IPR048933">
    <property type="entry name" value="B_lactamase-like_C"/>
</dbReference>
<dbReference type="PANTHER" id="PTHR23131:SF4">
    <property type="entry name" value="METALLO-BETA-LACTAMASE SUPERFAMILY POTEIN"/>
    <property type="match status" value="1"/>
</dbReference>
<dbReference type="CDD" id="cd07725">
    <property type="entry name" value="TTHA1429-like_MBL-fold"/>
    <property type="match status" value="1"/>
</dbReference>
<dbReference type="STRING" id="640948.SAMN05216238_11025"/>
<dbReference type="EMBL" id="FOMR01000010">
    <property type="protein sequence ID" value="SFE21046.1"/>
    <property type="molecule type" value="Genomic_DNA"/>
</dbReference>
<evidence type="ECO:0000259" key="1">
    <source>
        <dbReference type="SMART" id="SM00849"/>
    </source>
</evidence>
<organism evidence="2 3">
    <name type="scientific">Lentibacillus persicus</name>
    <dbReference type="NCBI Taxonomy" id="640948"/>
    <lineage>
        <taxon>Bacteria</taxon>
        <taxon>Bacillati</taxon>
        <taxon>Bacillota</taxon>
        <taxon>Bacilli</taxon>
        <taxon>Bacillales</taxon>
        <taxon>Bacillaceae</taxon>
        <taxon>Lentibacillus</taxon>
    </lineage>
</organism>
<proteinExistence type="predicted"/>
<dbReference type="InterPro" id="IPR001279">
    <property type="entry name" value="Metallo-B-lactamas"/>
</dbReference>
<evidence type="ECO:0000313" key="2">
    <source>
        <dbReference type="EMBL" id="SFE21046.1"/>
    </source>
</evidence>
<protein>
    <submittedName>
        <fullName evidence="2">Glyoxylase, beta-lactamase superfamily II</fullName>
    </submittedName>
</protein>
<dbReference type="Gene3D" id="1.10.10.10">
    <property type="entry name" value="Winged helix-like DNA-binding domain superfamily/Winged helix DNA-binding domain"/>
    <property type="match status" value="1"/>
</dbReference>
<dbReference type="Gene3D" id="3.60.15.10">
    <property type="entry name" value="Ribonuclease Z/Hydroxyacylglutathione hydrolase-like"/>
    <property type="match status" value="1"/>
</dbReference>
<dbReference type="AlphaFoldDB" id="A0A1I1YND2"/>
<dbReference type="InterPro" id="IPR036866">
    <property type="entry name" value="RibonucZ/Hydroxyglut_hydro"/>
</dbReference>
<feature type="domain" description="Metallo-beta-lactamase" evidence="1">
    <location>
        <begin position="20"/>
        <end position="227"/>
    </location>
</feature>